<dbReference type="InterPro" id="IPR036179">
    <property type="entry name" value="Ig-like_dom_sf"/>
</dbReference>
<feature type="domain" description="Ig-like" evidence="8">
    <location>
        <begin position="273"/>
        <end position="353"/>
    </location>
</feature>
<dbReference type="SMART" id="SM00408">
    <property type="entry name" value="IGc2"/>
    <property type="match status" value="2"/>
</dbReference>
<evidence type="ECO:0000256" key="6">
    <source>
        <dbReference type="SAM" id="Phobius"/>
    </source>
</evidence>
<evidence type="ECO:0000256" key="3">
    <source>
        <dbReference type="ARBA" id="ARBA00023180"/>
    </source>
</evidence>
<keyword evidence="10" id="KW-1185">Reference proteome</keyword>
<dbReference type="Proteomes" id="UP000694380">
    <property type="component" value="Unplaced"/>
</dbReference>
<keyword evidence="6" id="KW-1133">Transmembrane helix</keyword>
<evidence type="ECO:0000256" key="1">
    <source>
        <dbReference type="ARBA" id="ARBA00022729"/>
    </source>
</evidence>
<dbReference type="SMART" id="SM00409">
    <property type="entry name" value="IG"/>
    <property type="match status" value="3"/>
</dbReference>
<dbReference type="Pfam" id="PF13927">
    <property type="entry name" value="Ig_3"/>
    <property type="match status" value="2"/>
</dbReference>
<protein>
    <recommendedName>
        <fullName evidence="8">Ig-like domain-containing protein</fullName>
    </recommendedName>
</protein>
<feature type="transmembrane region" description="Helical" evidence="6">
    <location>
        <begin position="373"/>
        <end position="396"/>
    </location>
</feature>
<dbReference type="PROSITE" id="PS50835">
    <property type="entry name" value="IG_LIKE"/>
    <property type="match status" value="2"/>
</dbReference>
<accession>A0A8C3FKK1</accession>
<evidence type="ECO:0000256" key="7">
    <source>
        <dbReference type="SAM" id="SignalP"/>
    </source>
</evidence>
<feature type="domain" description="Ig-like" evidence="8">
    <location>
        <begin position="181"/>
        <end position="267"/>
    </location>
</feature>
<keyword evidence="2" id="KW-1015">Disulfide bond</keyword>
<dbReference type="PANTHER" id="PTHR44337">
    <property type="entry name" value="CARCINOEMBRYONIC ANTIGEN-RELATED CELL ADHESION MOLECULE 8"/>
    <property type="match status" value="1"/>
</dbReference>
<evidence type="ECO:0000256" key="2">
    <source>
        <dbReference type="ARBA" id="ARBA00023157"/>
    </source>
</evidence>
<name>A0A8C3FKK1_CHRPI</name>
<keyword evidence="4" id="KW-0393">Immunoglobulin domain</keyword>
<feature type="signal peptide" evidence="7">
    <location>
        <begin position="1"/>
        <end position="34"/>
    </location>
</feature>
<keyword evidence="1 7" id="KW-0732">Signal</keyword>
<dbReference type="CDD" id="cd00096">
    <property type="entry name" value="Ig"/>
    <property type="match status" value="1"/>
</dbReference>
<dbReference type="InterPro" id="IPR003599">
    <property type="entry name" value="Ig_sub"/>
</dbReference>
<evidence type="ECO:0000313" key="10">
    <source>
        <dbReference type="Proteomes" id="UP000694380"/>
    </source>
</evidence>
<reference evidence="9" key="2">
    <citation type="submission" date="2025-09" db="UniProtKB">
        <authorList>
            <consortium name="Ensembl"/>
        </authorList>
    </citation>
    <scope>IDENTIFICATION</scope>
</reference>
<feature type="chain" id="PRO_5033981620" description="Ig-like domain-containing protein" evidence="7">
    <location>
        <begin position="35"/>
        <end position="397"/>
    </location>
</feature>
<reference evidence="9" key="1">
    <citation type="submission" date="2025-08" db="UniProtKB">
        <authorList>
            <consortium name="Ensembl"/>
        </authorList>
    </citation>
    <scope>IDENTIFICATION</scope>
</reference>
<dbReference type="SUPFAM" id="SSF48726">
    <property type="entry name" value="Immunoglobulin"/>
    <property type="match status" value="3"/>
</dbReference>
<feature type="region of interest" description="Disordered" evidence="5">
    <location>
        <begin position="81"/>
        <end position="102"/>
    </location>
</feature>
<dbReference type="Gene3D" id="2.60.40.10">
    <property type="entry name" value="Immunoglobulins"/>
    <property type="match status" value="3"/>
</dbReference>
<dbReference type="GeneTree" id="ENSGT01100000263479"/>
<keyword evidence="3" id="KW-0325">Glycoprotein</keyword>
<dbReference type="InterPro" id="IPR003598">
    <property type="entry name" value="Ig_sub2"/>
</dbReference>
<evidence type="ECO:0000313" key="9">
    <source>
        <dbReference type="Ensembl" id="ENSCPBP00000009954.1"/>
    </source>
</evidence>
<evidence type="ECO:0000256" key="5">
    <source>
        <dbReference type="SAM" id="MobiDB-lite"/>
    </source>
</evidence>
<keyword evidence="6" id="KW-0472">Membrane</keyword>
<sequence length="397" mass="41168">RRAMGRIPHRPGGPWTGILLAASVLGSCLQSAPAQTPVTIVITPPSPVEGGGVSLAPQPPPQNLVICSWFRSATATDGNSRILSYSPATSPPQTPGPAHTGRETLGPGCALNIAGLTLNDTGNYTVLIQTPGFLTIPVTLWADPGPCPPPSPPPATGIWAAVGKEPHRARAPLGTGSSRSPQTTVMPGQTQVFENGTFTLTCNGSPSADTVLWLRDGLSLMPSERLGLSPDNRTLTVLGVTRGDAGAYQCVVGNPVSTERSEPSTVTLSFRCPNPLKISCRFFALEGTALRSPLTLTCVADSVPAPSYRWGLNSTNTKETGSSLTFNPMTWAQQGTYECRAHNPVTSRTAWVSVAVWVTGTGESPGWSLSPGAVAGIVIGSLVGAALIGAGVYLLCE</sequence>
<evidence type="ECO:0000256" key="4">
    <source>
        <dbReference type="ARBA" id="ARBA00023319"/>
    </source>
</evidence>
<evidence type="ECO:0000259" key="8">
    <source>
        <dbReference type="PROSITE" id="PS50835"/>
    </source>
</evidence>
<organism evidence="9 10">
    <name type="scientific">Chrysemys picta bellii</name>
    <name type="common">Western painted turtle</name>
    <name type="synonym">Emys bellii</name>
    <dbReference type="NCBI Taxonomy" id="8478"/>
    <lineage>
        <taxon>Eukaryota</taxon>
        <taxon>Metazoa</taxon>
        <taxon>Chordata</taxon>
        <taxon>Craniata</taxon>
        <taxon>Vertebrata</taxon>
        <taxon>Euteleostomi</taxon>
        <taxon>Archelosauria</taxon>
        <taxon>Testudinata</taxon>
        <taxon>Testudines</taxon>
        <taxon>Cryptodira</taxon>
        <taxon>Durocryptodira</taxon>
        <taxon>Testudinoidea</taxon>
        <taxon>Emydidae</taxon>
        <taxon>Chrysemys</taxon>
    </lineage>
</organism>
<dbReference type="Ensembl" id="ENSCPBT00000011950.1">
    <property type="protein sequence ID" value="ENSCPBP00000009954.1"/>
    <property type="gene ID" value="ENSCPBG00000007658.1"/>
</dbReference>
<proteinExistence type="predicted"/>
<dbReference type="OMA" id="DNCACAT"/>
<dbReference type="InterPro" id="IPR052598">
    <property type="entry name" value="IgSF_CEA-related"/>
</dbReference>
<dbReference type="PANTHER" id="PTHR44337:SF20">
    <property type="entry name" value="CARCINOEMBRYONIC ANTIGEN-RELATED CELL ADHESION MOLECULE 5-RELATED"/>
    <property type="match status" value="1"/>
</dbReference>
<dbReference type="InterPro" id="IPR007110">
    <property type="entry name" value="Ig-like_dom"/>
</dbReference>
<keyword evidence="6" id="KW-0812">Transmembrane</keyword>
<dbReference type="InterPro" id="IPR013783">
    <property type="entry name" value="Ig-like_fold"/>
</dbReference>
<dbReference type="AlphaFoldDB" id="A0A8C3FKK1"/>